<protein>
    <submittedName>
        <fullName evidence="1">Uncharacterized protein</fullName>
    </submittedName>
</protein>
<organism evidence="1 2">
    <name type="scientific">Natrialba aegyptia DSM 13077</name>
    <dbReference type="NCBI Taxonomy" id="1227491"/>
    <lineage>
        <taxon>Archaea</taxon>
        <taxon>Methanobacteriati</taxon>
        <taxon>Methanobacteriota</taxon>
        <taxon>Stenosarchaea group</taxon>
        <taxon>Halobacteria</taxon>
        <taxon>Halobacteriales</taxon>
        <taxon>Natrialbaceae</taxon>
        <taxon>Natrialba</taxon>
    </lineage>
</organism>
<dbReference type="AlphaFoldDB" id="M0B8F1"/>
<gene>
    <name evidence="1" type="ORF">C480_07137</name>
</gene>
<name>M0B8F1_9EURY</name>
<evidence type="ECO:0000313" key="2">
    <source>
        <dbReference type="Proteomes" id="UP000011591"/>
    </source>
</evidence>
<accession>M0B8F1</accession>
<dbReference type="PATRIC" id="fig|1227491.4.peg.1473"/>
<dbReference type="EMBL" id="AOIP01000016">
    <property type="protein sequence ID" value="ELZ06787.1"/>
    <property type="molecule type" value="Genomic_DNA"/>
</dbReference>
<keyword evidence="2" id="KW-1185">Reference proteome</keyword>
<sequence length="64" mass="7133">MSESDVVQKARQFVKMETNQVYEPVVFTSEVADELGISKDEACDALKASSHVNEKEVGGISVWW</sequence>
<comment type="caution">
    <text evidence="1">The sequence shown here is derived from an EMBL/GenBank/DDBJ whole genome shotgun (WGS) entry which is preliminary data.</text>
</comment>
<dbReference type="RefSeq" id="WP_006664929.1">
    <property type="nucleotide sequence ID" value="NZ_AOIP01000016.1"/>
</dbReference>
<proteinExistence type="predicted"/>
<evidence type="ECO:0000313" key="1">
    <source>
        <dbReference type="EMBL" id="ELZ06787.1"/>
    </source>
</evidence>
<reference evidence="1 2" key="1">
    <citation type="journal article" date="2014" name="PLoS Genet.">
        <title>Phylogenetically driven sequencing of extremely halophilic archaea reveals strategies for static and dynamic osmo-response.</title>
        <authorList>
            <person name="Becker E.A."/>
            <person name="Seitzer P.M."/>
            <person name="Tritt A."/>
            <person name="Larsen D."/>
            <person name="Krusor M."/>
            <person name="Yao A.I."/>
            <person name="Wu D."/>
            <person name="Madern D."/>
            <person name="Eisen J.A."/>
            <person name="Darling A.E."/>
            <person name="Facciotti M.T."/>
        </authorList>
    </citation>
    <scope>NUCLEOTIDE SEQUENCE [LARGE SCALE GENOMIC DNA]</scope>
    <source>
        <strain evidence="1 2">DSM 13077</strain>
    </source>
</reference>
<dbReference type="Proteomes" id="UP000011591">
    <property type="component" value="Unassembled WGS sequence"/>
</dbReference>
<dbReference type="OrthoDB" id="380700at2157"/>